<accession>A0A7S8MWV8</accession>
<dbReference type="EMBL" id="CP064760">
    <property type="protein sequence ID" value="QPE04143.1"/>
    <property type="molecule type" value="Genomic_DNA"/>
</dbReference>
<evidence type="ECO:0000313" key="2">
    <source>
        <dbReference type="Proteomes" id="UP000594480"/>
    </source>
</evidence>
<reference evidence="1 2" key="1">
    <citation type="submission" date="2020-11" db="EMBL/GenBank/DDBJ databases">
        <title>Amino acid is mineralized and recycled by bacteria in oceanic microbiome.</title>
        <authorList>
            <person name="Zheng L.Y."/>
        </authorList>
    </citation>
    <scope>NUCLEOTIDE SEQUENCE [LARGE SCALE GENOMIC DNA]</scope>
    <source>
        <strain evidence="1 2">A32-1</strain>
    </source>
</reference>
<organism evidence="1 2">
    <name type="scientific">Microbacterium schleiferi</name>
    <dbReference type="NCBI Taxonomy" id="69362"/>
    <lineage>
        <taxon>Bacteria</taxon>
        <taxon>Bacillati</taxon>
        <taxon>Actinomycetota</taxon>
        <taxon>Actinomycetes</taxon>
        <taxon>Micrococcales</taxon>
        <taxon>Microbacteriaceae</taxon>
        <taxon>Microbacterium</taxon>
    </lineage>
</organism>
<evidence type="ECO:0000313" key="1">
    <source>
        <dbReference type="EMBL" id="QPE04143.1"/>
    </source>
</evidence>
<dbReference type="Proteomes" id="UP000594480">
    <property type="component" value="Chromosome"/>
</dbReference>
<protein>
    <recommendedName>
        <fullName evidence="3">HicA-like toxin</fullName>
    </recommendedName>
</protein>
<proteinExistence type="predicted"/>
<gene>
    <name evidence="1" type="ORF">IT882_13175</name>
</gene>
<dbReference type="AlphaFoldDB" id="A0A7S8MWV8"/>
<dbReference type="KEGG" id="msf:IT882_13175"/>
<evidence type="ECO:0008006" key="3">
    <source>
        <dbReference type="Google" id="ProtNLM"/>
    </source>
</evidence>
<name>A0A7S8MWV8_9MICO</name>
<keyword evidence="2" id="KW-1185">Reference proteome</keyword>
<sequence length="65" mass="7300">MHKELKKIAKALEAQGFDLEVTSRGHLIVSRDGQKITTFAGTPSDGRSWKNSLAYARRAGFIWPR</sequence>